<organism evidence="11 12">
    <name type="scientific">Linum tenue</name>
    <dbReference type="NCBI Taxonomy" id="586396"/>
    <lineage>
        <taxon>Eukaryota</taxon>
        <taxon>Viridiplantae</taxon>
        <taxon>Streptophyta</taxon>
        <taxon>Embryophyta</taxon>
        <taxon>Tracheophyta</taxon>
        <taxon>Spermatophyta</taxon>
        <taxon>Magnoliopsida</taxon>
        <taxon>eudicotyledons</taxon>
        <taxon>Gunneridae</taxon>
        <taxon>Pentapetalae</taxon>
        <taxon>rosids</taxon>
        <taxon>fabids</taxon>
        <taxon>Malpighiales</taxon>
        <taxon>Linaceae</taxon>
        <taxon>Linum</taxon>
    </lineage>
</organism>
<keyword evidence="6 10" id="KW-0472">Membrane</keyword>
<feature type="transmembrane region" description="Helical" evidence="10">
    <location>
        <begin position="6"/>
        <end position="26"/>
    </location>
</feature>
<evidence type="ECO:0000256" key="3">
    <source>
        <dbReference type="ARBA" id="ARBA00022692"/>
    </source>
</evidence>
<feature type="transmembrane region" description="Helical" evidence="10">
    <location>
        <begin position="367"/>
        <end position="388"/>
    </location>
</feature>
<dbReference type="GO" id="GO:0009734">
    <property type="term" value="P:auxin-activated signaling pathway"/>
    <property type="evidence" value="ECO:0007669"/>
    <property type="project" value="UniProtKB-KW"/>
</dbReference>
<evidence type="ECO:0008006" key="13">
    <source>
        <dbReference type="Google" id="ProtNLM"/>
    </source>
</evidence>
<evidence type="ECO:0000256" key="4">
    <source>
        <dbReference type="ARBA" id="ARBA00022824"/>
    </source>
</evidence>
<evidence type="ECO:0000256" key="9">
    <source>
        <dbReference type="ARBA" id="ARBA00025752"/>
    </source>
</evidence>
<feature type="transmembrane region" description="Helical" evidence="10">
    <location>
        <begin position="332"/>
        <end position="355"/>
    </location>
</feature>
<accession>A0AAV0LLT7</accession>
<dbReference type="InterPro" id="IPR004776">
    <property type="entry name" value="Mem_transp_PIN-like"/>
</dbReference>
<feature type="transmembrane region" description="Helical" evidence="10">
    <location>
        <begin position="106"/>
        <end position="127"/>
    </location>
</feature>
<dbReference type="Proteomes" id="UP001154282">
    <property type="component" value="Unassembled WGS sequence"/>
</dbReference>
<name>A0AAV0LLT7_9ROSI</name>
<comment type="subcellular location">
    <subcellularLocation>
        <location evidence="1">Endoplasmic reticulum membrane</location>
        <topology evidence="1">Multi-pass membrane protein</topology>
    </subcellularLocation>
</comment>
<evidence type="ECO:0000256" key="8">
    <source>
        <dbReference type="ARBA" id="ARBA00025100"/>
    </source>
</evidence>
<keyword evidence="7" id="KW-0927">Auxin signaling pathway</keyword>
<comment type="caution">
    <text evidence="11">The sequence shown here is derived from an EMBL/GenBank/DDBJ whole genome shotgun (WGS) entry which is preliminary data.</text>
</comment>
<keyword evidence="4" id="KW-0256">Endoplasmic reticulum</keyword>
<reference evidence="11" key="1">
    <citation type="submission" date="2022-08" db="EMBL/GenBank/DDBJ databases">
        <authorList>
            <person name="Gutierrez-Valencia J."/>
        </authorList>
    </citation>
    <scope>NUCLEOTIDE SEQUENCE</scope>
</reference>
<feature type="transmembrane region" description="Helical" evidence="10">
    <location>
        <begin position="226"/>
        <end position="246"/>
    </location>
</feature>
<proteinExistence type="inferred from homology"/>
<keyword evidence="2" id="KW-0813">Transport</keyword>
<evidence type="ECO:0000256" key="7">
    <source>
        <dbReference type="ARBA" id="ARBA00023294"/>
    </source>
</evidence>
<evidence type="ECO:0000313" key="12">
    <source>
        <dbReference type="Proteomes" id="UP001154282"/>
    </source>
</evidence>
<dbReference type="GO" id="GO:0005789">
    <property type="term" value="C:endoplasmic reticulum membrane"/>
    <property type="evidence" value="ECO:0007669"/>
    <property type="project" value="UniProtKB-SubCell"/>
</dbReference>
<feature type="transmembrane region" description="Helical" evidence="10">
    <location>
        <begin position="296"/>
        <end position="320"/>
    </location>
</feature>
<evidence type="ECO:0000256" key="10">
    <source>
        <dbReference type="SAM" id="Phobius"/>
    </source>
</evidence>
<comment type="function">
    <text evidence="8">Involved in cellular auxin homeostasis by regulating auxin metabolism. Regulates intracellular auxin accumulation at the endoplasmic reticulum and thus auxin availability for nuclear auxin signaling.</text>
</comment>
<sequence>MAVLDLFIASSIPVIKVLVITALGTFLALEKVDVLGAEARKHVNNVVFYVFNPALMVASLSQTITFQQMVKLWFMPVNVLITFVVGSVLGWMVIQLARPPKQLKGLIVGCTAAGNLGNMFMVMIPAICKEKASPFGSPEVCQSYGLAYSSVSMALGAVYLWTYVYSIMRASNPVQVAGGGGAGGGHDPEKLTKQMNAAGDENSSSFLQRVKQVLARALGSVNWKTIFAPSTIGVIIGFAIGLTTPIKNLLVGDQAPLRVIQDSGVLLGQAAIPTLTLLVGANLLRGLKGSSVKTTVIIGIVLARYVALPLVGIVVVKGALRLGFIPADDPLYQFILLLQFTVPPAMNIGIITQLFGEGESECSVIMLWTYALASVSLTLWSTCFMWLVSSS</sequence>
<dbReference type="AlphaFoldDB" id="A0AAV0LLT7"/>
<dbReference type="PANTHER" id="PTHR31651">
    <property type="match status" value="1"/>
</dbReference>
<keyword evidence="3 10" id="KW-0812">Transmembrane</keyword>
<evidence type="ECO:0000256" key="6">
    <source>
        <dbReference type="ARBA" id="ARBA00023136"/>
    </source>
</evidence>
<keyword evidence="5 10" id="KW-1133">Transmembrane helix</keyword>
<feature type="transmembrane region" description="Helical" evidence="10">
    <location>
        <begin position="72"/>
        <end position="94"/>
    </location>
</feature>
<evidence type="ECO:0000256" key="5">
    <source>
        <dbReference type="ARBA" id="ARBA00022989"/>
    </source>
</evidence>
<comment type="similarity">
    <text evidence="9">Belongs to the auxin efflux carrier (TC 2.A.69.2) family.</text>
</comment>
<dbReference type="PANTHER" id="PTHR31651:SF33">
    <property type="entry name" value="PROTEIN PIN-LIKES 1"/>
    <property type="match status" value="1"/>
</dbReference>
<evidence type="ECO:0000313" key="11">
    <source>
        <dbReference type="EMBL" id="CAI0434749.1"/>
    </source>
</evidence>
<gene>
    <name evidence="11" type="ORF">LITE_LOCUS24392</name>
</gene>
<feature type="transmembrane region" description="Helical" evidence="10">
    <location>
        <begin position="147"/>
        <end position="165"/>
    </location>
</feature>
<evidence type="ECO:0000256" key="1">
    <source>
        <dbReference type="ARBA" id="ARBA00004477"/>
    </source>
</evidence>
<protein>
    <recommendedName>
        <fullName evidence="13">Auxin efflux carrier family protein</fullName>
    </recommendedName>
</protein>
<dbReference type="GO" id="GO:0080162">
    <property type="term" value="P:endoplasmic reticulum to cytosol auxin transport"/>
    <property type="evidence" value="ECO:0007669"/>
    <property type="project" value="InterPro"/>
</dbReference>
<keyword evidence="12" id="KW-1185">Reference proteome</keyword>
<feature type="transmembrane region" description="Helical" evidence="10">
    <location>
        <begin position="266"/>
        <end position="284"/>
    </location>
</feature>
<dbReference type="EMBL" id="CAMGYJ010000006">
    <property type="protein sequence ID" value="CAI0434749.1"/>
    <property type="molecule type" value="Genomic_DNA"/>
</dbReference>
<dbReference type="Pfam" id="PF03547">
    <property type="entry name" value="Mem_trans"/>
    <property type="match status" value="1"/>
</dbReference>
<dbReference type="InterPro" id="IPR045033">
    <property type="entry name" value="PILS1/3/4/5/7"/>
</dbReference>
<evidence type="ECO:0000256" key="2">
    <source>
        <dbReference type="ARBA" id="ARBA00022448"/>
    </source>
</evidence>